<evidence type="ECO:0000313" key="3">
    <source>
        <dbReference type="Proteomes" id="UP001225378"/>
    </source>
</evidence>
<dbReference type="KEGG" id="mech:Q9L42_011640"/>
<proteinExistence type="predicted"/>
<dbReference type="EMBL" id="CP157743">
    <property type="protein sequence ID" value="XBS19024.1"/>
    <property type="molecule type" value="Genomic_DNA"/>
</dbReference>
<evidence type="ECO:0000256" key="1">
    <source>
        <dbReference type="SAM" id="SignalP"/>
    </source>
</evidence>
<dbReference type="InterPro" id="IPR008309">
    <property type="entry name" value="YdbL"/>
</dbReference>
<dbReference type="Pfam" id="PF07027">
    <property type="entry name" value="DUF1318"/>
    <property type="match status" value="1"/>
</dbReference>
<dbReference type="PROSITE" id="PS51257">
    <property type="entry name" value="PROKAR_LIPOPROTEIN"/>
    <property type="match status" value="1"/>
</dbReference>
<keyword evidence="1" id="KW-0732">Signal</keyword>
<gene>
    <name evidence="2" type="ORF">Q9L42_011640</name>
</gene>
<keyword evidence="3" id="KW-1185">Reference proteome</keyword>
<feature type="chain" id="PRO_5043537635" evidence="1">
    <location>
        <begin position="27"/>
        <end position="195"/>
    </location>
</feature>
<name>A0AAU7NPX6_9GAMM</name>
<feature type="signal peptide" evidence="1">
    <location>
        <begin position="1"/>
        <end position="26"/>
    </location>
</feature>
<reference evidence="2 3" key="1">
    <citation type="journal article" date="2024" name="Microbiology">
        <title>Methylomarinum rosea sp. nov., a novel halophilic methanotrophic bacterium from the hypersaline Lake Elton.</title>
        <authorList>
            <person name="Suleimanov R.Z."/>
            <person name="Oshkin I.Y."/>
            <person name="Danilova O.V."/>
            <person name="Suzina N.E."/>
            <person name="Dedysh S.N."/>
        </authorList>
    </citation>
    <scope>NUCLEOTIDE SEQUENCE [LARGE SCALE GENOMIC DNA]</scope>
    <source>
        <strain evidence="2 3">Ch1-1</strain>
    </source>
</reference>
<dbReference type="Proteomes" id="UP001225378">
    <property type="component" value="Chromosome"/>
</dbReference>
<protein>
    <submittedName>
        <fullName evidence="2">YdbL family protein</fullName>
    </submittedName>
</protein>
<dbReference type="RefSeq" id="WP_305908237.1">
    <property type="nucleotide sequence ID" value="NZ_CP157743.1"/>
</dbReference>
<accession>A0AAU7NPX6</accession>
<sequence>MKQMTFIGALFLTACVTINIYFPAAAAEKVADEIIQDIQQAPGADAAQSVEPQSRLPGWRISFYRRVDELLDVLITPAHAAANLSVDSAEIRRIRASMQSRFADLKPFYDAGYIAIGADGMLTVRGSVPLRERNRVNKLVAAENADRNKLYQAIANANGHPEWFAQIKETFAARWISNAHSGWWYQTSNGSYKQK</sequence>
<organism evidence="2 3">
    <name type="scientific">Methylomarinum roseum</name>
    <dbReference type="NCBI Taxonomy" id="3067653"/>
    <lineage>
        <taxon>Bacteria</taxon>
        <taxon>Pseudomonadati</taxon>
        <taxon>Pseudomonadota</taxon>
        <taxon>Gammaproteobacteria</taxon>
        <taxon>Methylococcales</taxon>
        <taxon>Methylococcaceae</taxon>
        <taxon>Methylomarinum</taxon>
    </lineage>
</organism>
<dbReference type="AlphaFoldDB" id="A0AAU7NPX6"/>
<evidence type="ECO:0000313" key="2">
    <source>
        <dbReference type="EMBL" id="XBS19024.1"/>
    </source>
</evidence>